<keyword evidence="1" id="KW-1133">Transmembrane helix</keyword>
<reference evidence="2 3" key="1">
    <citation type="journal article" date="2013" name="BMC Microbiol.">
        <title>Identification of the type II cytochrome c maturation pathway in anammox bacteria by comparative genomics.</title>
        <authorList>
            <person name="Ferousi C."/>
            <person name="Speth D.R."/>
            <person name="Reimann J."/>
            <person name="Op den Camp H.J."/>
            <person name="Allen J.W."/>
            <person name="Keltjens J.T."/>
            <person name="Jetten M.S."/>
        </authorList>
    </citation>
    <scope>NUCLEOTIDE SEQUENCE [LARGE SCALE GENOMIC DNA]</scope>
    <source>
        <strain evidence="2">RU1</strain>
    </source>
</reference>
<accession>A0A0M2UWD2</accession>
<dbReference type="Gene3D" id="1.25.40.10">
    <property type="entry name" value="Tetratricopeptide repeat domain"/>
    <property type="match status" value="1"/>
</dbReference>
<gene>
    <name evidence="2" type="ORF">BROFUL_01139</name>
</gene>
<dbReference type="Proteomes" id="UP000034954">
    <property type="component" value="Unassembled WGS sequence"/>
</dbReference>
<protein>
    <recommendedName>
        <fullName evidence="4">Tetratricopeptide repeat protein</fullName>
    </recommendedName>
</protein>
<keyword evidence="1" id="KW-0812">Transmembrane</keyword>
<keyword evidence="1" id="KW-0472">Membrane</keyword>
<sequence>MGRRKRNVFLLVLLCGIFFVNVWIASFRNTSETDVVRYDPTESIPLLLMGGFRGIAVDFLWARAIARHEEKKYYELLAVNNLIAKLQPNFPAVWIFQAWNMAYNIVSEWDAPQNKWKWISTGLNFAKKGAVKNPDSGDLFFELGYMYFHLFDQRFFPYASYYREQLKTELGEDNYEESLYWLRQSLVHKQKLRNTLAVERTIGHVLWRAALCFETEGDIDKALHYAESAVEEWNGYQMNHPEDVSINVEELIRIMKEKKAFLQGISKKNTW</sequence>
<evidence type="ECO:0000313" key="2">
    <source>
        <dbReference type="EMBL" id="KKO20137.1"/>
    </source>
</evidence>
<dbReference type="AlphaFoldDB" id="A0A0M2UWD2"/>
<evidence type="ECO:0000313" key="3">
    <source>
        <dbReference type="Proteomes" id="UP000034954"/>
    </source>
</evidence>
<evidence type="ECO:0008006" key="4">
    <source>
        <dbReference type="Google" id="ProtNLM"/>
    </source>
</evidence>
<comment type="caution">
    <text evidence="2">The sequence shown here is derived from an EMBL/GenBank/DDBJ whole genome shotgun (WGS) entry which is preliminary data.</text>
</comment>
<proteinExistence type="predicted"/>
<keyword evidence="3" id="KW-1185">Reference proteome</keyword>
<dbReference type="EMBL" id="LAQJ01000123">
    <property type="protein sequence ID" value="KKO20137.1"/>
    <property type="molecule type" value="Genomic_DNA"/>
</dbReference>
<name>A0A0M2UWD2_9BACT</name>
<dbReference type="InterPro" id="IPR011990">
    <property type="entry name" value="TPR-like_helical_dom_sf"/>
</dbReference>
<organism evidence="2 3">
    <name type="scientific">Candidatus Brocadia fulgida</name>
    <dbReference type="NCBI Taxonomy" id="380242"/>
    <lineage>
        <taxon>Bacteria</taxon>
        <taxon>Pseudomonadati</taxon>
        <taxon>Planctomycetota</taxon>
        <taxon>Candidatus Brocadiia</taxon>
        <taxon>Candidatus Brocadiales</taxon>
        <taxon>Candidatus Brocadiaceae</taxon>
        <taxon>Candidatus Brocadia</taxon>
    </lineage>
</organism>
<evidence type="ECO:0000256" key="1">
    <source>
        <dbReference type="SAM" id="Phobius"/>
    </source>
</evidence>
<feature type="transmembrane region" description="Helical" evidence="1">
    <location>
        <begin position="7"/>
        <end position="24"/>
    </location>
</feature>
<feature type="transmembrane region" description="Helical" evidence="1">
    <location>
        <begin position="44"/>
        <end position="62"/>
    </location>
</feature>